<keyword evidence="4" id="KW-0804">Transcription</keyword>
<evidence type="ECO:0000313" key="8">
    <source>
        <dbReference type="Proteomes" id="UP000322362"/>
    </source>
</evidence>
<evidence type="ECO:0000259" key="5">
    <source>
        <dbReference type="Pfam" id="PF04542"/>
    </source>
</evidence>
<dbReference type="AlphaFoldDB" id="A0A5D4H8N9"/>
<reference evidence="7 8" key="1">
    <citation type="submission" date="2019-08" db="EMBL/GenBank/DDBJ databases">
        <title>Phlebobacter frassis gen. nov. sp. nov., a new member of family Sphingobacteriaceae isolated from sand fly rearing media.</title>
        <authorList>
            <person name="Kakumanu M.L."/>
            <person name="Marayati B.F."/>
            <person name="Wada-Katsumata A."/>
            <person name="Wasserberg G."/>
            <person name="Schal C."/>
            <person name="Apperson C.S."/>
            <person name="Ponnusamy L."/>
        </authorList>
    </citation>
    <scope>NUCLEOTIDE SEQUENCE [LARGE SCALE GENOMIC DNA]</scope>
    <source>
        <strain evidence="7 8">SSI9</strain>
    </source>
</reference>
<dbReference type="InterPro" id="IPR007627">
    <property type="entry name" value="RNA_pol_sigma70_r2"/>
</dbReference>
<organism evidence="7 8">
    <name type="scientific">Sphingobacterium phlebotomi</name>
    <dbReference type="NCBI Taxonomy" id="2605433"/>
    <lineage>
        <taxon>Bacteria</taxon>
        <taxon>Pseudomonadati</taxon>
        <taxon>Bacteroidota</taxon>
        <taxon>Sphingobacteriia</taxon>
        <taxon>Sphingobacteriales</taxon>
        <taxon>Sphingobacteriaceae</taxon>
        <taxon>Sphingobacterium</taxon>
    </lineage>
</organism>
<dbReference type="NCBIfam" id="TIGR02937">
    <property type="entry name" value="sigma70-ECF"/>
    <property type="match status" value="1"/>
</dbReference>
<dbReference type="InterPro" id="IPR039425">
    <property type="entry name" value="RNA_pol_sigma-70-like"/>
</dbReference>
<feature type="domain" description="RNA polymerase sigma-70 region 2" evidence="5">
    <location>
        <begin position="28"/>
        <end position="94"/>
    </location>
</feature>
<dbReference type="PANTHER" id="PTHR43133:SF46">
    <property type="entry name" value="RNA POLYMERASE SIGMA-70 FACTOR ECF SUBFAMILY"/>
    <property type="match status" value="1"/>
</dbReference>
<evidence type="ECO:0000259" key="6">
    <source>
        <dbReference type="Pfam" id="PF08281"/>
    </source>
</evidence>
<evidence type="ECO:0000256" key="1">
    <source>
        <dbReference type="ARBA" id="ARBA00010641"/>
    </source>
</evidence>
<dbReference type="GO" id="GO:0003677">
    <property type="term" value="F:DNA binding"/>
    <property type="evidence" value="ECO:0007669"/>
    <property type="project" value="InterPro"/>
</dbReference>
<dbReference type="InterPro" id="IPR013249">
    <property type="entry name" value="RNA_pol_sigma70_r4_t2"/>
</dbReference>
<dbReference type="InterPro" id="IPR013324">
    <property type="entry name" value="RNA_pol_sigma_r3/r4-like"/>
</dbReference>
<dbReference type="SUPFAM" id="SSF88659">
    <property type="entry name" value="Sigma3 and sigma4 domains of RNA polymerase sigma factors"/>
    <property type="match status" value="1"/>
</dbReference>
<evidence type="ECO:0000256" key="4">
    <source>
        <dbReference type="ARBA" id="ARBA00023163"/>
    </source>
</evidence>
<dbReference type="InterPro" id="IPR036388">
    <property type="entry name" value="WH-like_DNA-bd_sf"/>
</dbReference>
<evidence type="ECO:0000313" key="7">
    <source>
        <dbReference type="EMBL" id="TYR36934.1"/>
    </source>
</evidence>
<dbReference type="Pfam" id="PF08281">
    <property type="entry name" value="Sigma70_r4_2"/>
    <property type="match status" value="1"/>
</dbReference>
<evidence type="ECO:0000256" key="3">
    <source>
        <dbReference type="ARBA" id="ARBA00023082"/>
    </source>
</evidence>
<keyword evidence="2" id="KW-0805">Transcription regulation</keyword>
<keyword evidence="8" id="KW-1185">Reference proteome</keyword>
<dbReference type="Gene3D" id="1.10.10.10">
    <property type="entry name" value="Winged helix-like DNA-binding domain superfamily/Winged helix DNA-binding domain"/>
    <property type="match status" value="1"/>
</dbReference>
<dbReference type="EMBL" id="VTAV01000003">
    <property type="protein sequence ID" value="TYR36934.1"/>
    <property type="molecule type" value="Genomic_DNA"/>
</dbReference>
<dbReference type="InterPro" id="IPR014284">
    <property type="entry name" value="RNA_pol_sigma-70_dom"/>
</dbReference>
<dbReference type="GO" id="GO:0016987">
    <property type="term" value="F:sigma factor activity"/>
    <property type="evidence" value="ECO:0007669"/>
    <property type="project" value="UniProtKB-KW"/>
</dbReference>
<evidence type="ECO:0000256" key="2">
    <source>
        <dbReference type="ARBA" id="ARBA00023015"/>
    </source>
</evidence>
<dbReference type="Proteomes" id="UP000322362">
    <property type="component" value="Unassembled WGS sequence"/>
</dbReference>
<keyword evidence="3" id="KW-0731">Sigma factor</keyword>
<dbReference type="SUPFAM" id="SSF88946">
    <property type="entry name" value="Sigma2 domain of RNA polymerase sigma factors"/>
    <property type="match status" value="1"/>
</dbReference>
<proteinExistence type="inferred from homology"/>
<protein>
    <submittedName>
        <fullName evidence="7">RNA polymerase sigma-70 factor</fullName>
    </submittedName>
</protein>
<dbReference type="PANTHER" id="PTHR43133">
    <property type="entry name" value="RNA POLYMERASE ECF-TYPE SIGMA FACTO"/>
    <property type="match status" value="1"/>
</dbReference>
<gene>
    <name evidence="7" type="ORF">FXV77_07080</name>
</gene>
<dbReference type="NCBIfam" id="TIGR02985">
    <property type="entry name" value="Sig70_bacteroi1"/>
    <property type="match status" value="1"/>
</dbReference>
<dbReference type="Gene3D" id="1.10.1740.10">
    <property type="match status" value="1"/>
</dbReference>
<name>A0A5D4H8N9_9SPHI</name>
<dbReference type="GO" id="GO:0006352">
    <property type="term" value="P:DNA-templated transcription initiation"/>
    <property type="evidence" value="ECO:0007669"/>
    <property type="project" value="InterPro"/>
</dbReference>
<feature type="domain" description="RNA polymerase sigma factor 70 region 4 type 2" evidence="6">
    <location>
        <begin position="129"/>
        <end position="179"/>
    </location>
</feature>
<accession>A0A5D4H8N9</accession>
<dbReference type="Pfam" id="PF04542">
    <property type="entry name" value="Sigma70_r2"/>
    <property type="match status" value="1"/>
</dbReference>
<comment type="similarity">
    <text evidence="1">Belongs to the sigma-70 factor family. ECF subfamily.</text>
</comment>
<dbReference type="InterPro" id="IPR013325">
    <property type="entry name" value="RNA_pol_sigma_r2"/>
</dbReference>
<dbReference type="InterPro" id="IPR014327">
    <property type="entry name" value="RNA_pol_sigma70_bacteroid"/>
</dbReference>
<sequence length="202" mass="23940">MLKEEHSVQERKLLEAVGVGDERSFSDLYKLYYKRLYGFLMKMTNGQESVARDILQESFLRVWLNRDRLQEVSNFQAWIYKVVSTEMLTYLKKELHAKTKVERFCSHLDHDWEEVRLNNKLEVRDLRDVIASAICEMPKRRKLIYQMSRVEDLTPIEIASRLGISVNTVHNTLTTALRQIRQRLQEAGYNVLLSVLLLLKFF</sequence>
<comment type="caution">
    <text evidence="7">The sequence shown here is derived from an EMBL/GenBank/DDBJ whole genome shotgun (WGS) entry which is preliminary data.</text>
</comment>